<evidence type="ECO:0000259" key="4">
    <source>
        <dbReference type="Pfam" id="PF04821"/>
    </source>
</evidence>
<sequence>TLKDLIRYLRRDNDRFSVRKLLCESNVIAHDLVPLLYTYPEDSSIFDASIRLLINLTQPLAHLFKNRIDIDPENRELFNKLRCSLALNKQAFVDQKIFDCISSKAGHLLSLDDDNLQEDDKVMLERILTCVRNILSLPKNDEDSLRTEFDANVNDHIVEGVLRSGFGDILIHIANSDDFRYLHLITVEVIALVVKDYKPEELVVDEDEARSLERVKKEEELSNMYSETKMKKTEATKRISRRPTNFAGTYVVSGLKALKDDHNIVLKKALSSPYDLNFQNGKRPLRTRMYRRPKVALPDEQGHISTF</sequence>
<dbReference type="PANTHER" id="PTHR22940">
    <property type="entry name" value="TIMEOUT/TIMELESS-2"/>
    <property type="match status" value="1"/>
</dbReference>
<dbReference type="WBParaSite" id="nRc.2.0.1.t24978-RA">
    <property type="protein sequence ID" value="nRc.2.0.1.t24978-RA"/>
    <property type="gene ID" value="nRc.2.0.1.g24978"/>
</dbReference>
<keyword evidence="2" id="KW-0539">Nucleus</keyword>
<dbReference type="PANTHER" id="PTHR22940:SF4">
    <property type="entry name" value="PROTEIN TIMELESS HOMOLOG"/>
    <property type="match status" value="1"/>
</dbReference>
<dbReference type="GO" id="GO:0000076">
    <property type="term" value="P:DNA replication checkpoint signaling"/>
    <property type="evidence" value="ECO:0007669"/>
    <property type="project" value="TreeGrafter"/>
</dbReference>
<dbReference type="GO" id="GO:0043111">
    <property type="term" value="P:replication fork arrest"/>
    <property type="evidence" value="ECO:0007669"/>
    <property type="project" value="TreeGrafter"/>
</dbReference>
<organism evidence="5 6">
    <name type="scientific">Romanomermis culicivorax</name>
    <name type="common">Nematode worm</name>
    <dbReference type="NCBI Taxonomy" id="13658"/>
    <lineage>
        <taxon>Eukaryota</taxon>
        <taxon>Metazoa</taxon>
        <taxon>Ecdysozoa</taxon>
        <taxon>Nematoda</taxon>
        <taxon>Enoplea</taxon>
        <taxon>Dorylaimia</taxon>
        <taxon>Mermithida</taxon>
        <taxon>Mermithoidea</taxon>
        <taxon>Mermithidae</taxon>
        <taxon>Romanomermis</taxon>
    </lineage>
</organism>
<evidence type="ECO:0000313" key="5">
    <source>
        <dbReference type="Proteomes" id="UP000887565"/>
    </source>
</evidence>
<keyword evidence="3" id="KW-0131">Cell cycle</keyword>
<dbReference type="GO" id="GO:0031298">
    <property type="term" value="C:replication fork protection complex"/>
    <property type="evidence" value="ECO:0007669"/>
    <property type="project" value="TreeGrafter"/>
</dbReference>
<evidence type="ECO:0000256" key="1">
    <source>
        <dbReference type="ARBA" id="ARBA00004123"/>
    </source>
</evidence>
<dbReference type="GO" id="GO:0006281">
    <property type="term" value="P:DNA repair"/>
    <property type="evidence" value="ECO:0007669"/>
    <property type="project" value="TreeGrafter"/>
</dbReference>
<feature type="domain" description="Timeless N-terminal" evidence="4">
    <location>
        <begin position="2"/>
        <end position="252"/>
    </location>
</feature>
<dbReference type="OMA" id="CESNVIA"/>
<evidence type="ECO:0000256" key="2">
    <source>
        <dbReference type="ARBA" id="ARBA00023242"/>
    </source>
</evidence>
<keyword evidence="5" id="KW-1185">Reference proteome</keyword>
<protein>
    <submittedName>
        <fullName evidence="6">Timeless N-terminal domain-containing protein</fullName>
    </submittedName>
</protein>
<dbReference type="AlphaFoldDB" id="A0A915JGS4"/>
<name>A0A915JGS4_ROMCU</name>
<reference evidence="6" key="1">
    <citation type="submission" date="2022-11" db="UniProtKB">
        <authorList>
            <consortium name="WormBaseParasite"/>
        </authorList>
    </citation>
    <scope>IDENTIFICATION</scope>
</reference>
<evidence type="ECO:0000313" key="6">
    <source>
        <dbReference type="WBParaSite" id="nRc.2.0.1.t24978-RA"/>
    </source>
</evidence>
<dbReference type="GO" id="GO:0003677">
    <property type="term" value="F:DNA binding"/>
    <property type="evidence" value="ECO:0007669"/>
    <property type="project" value="TreeGrafter"/>
</dbReference>
<dbReference type="InterPro" id="IPR006906">
    <property type="entry name" value="Timeless_N"/>
</dbReference>
<comment type="subcellular location">
    <subcellularLocation>
        <location evidence="1">Nucleus</location>
    </subcellularLocation>
</comment>
<dbReference type="Pfam" id="PF04821">
    <property type="entry name" value="TIMELESS"/>
    <property type="match status" value="1"/>
</dbReference>
<dbReference type="Proteomes" id="UP000887565">
    <property type="component" value="Unplaced"/>
</dbReference>
<evidence type="ECO:0000256" key="3">
    <source>
        <dbReference type="ARBA" id="ARBA00023306"/>
    </source>
</evidence>
<accession>A0A915JGS4</accession>
<dbReference type="InterPro" id="IPR044998">
    <property type="entry name" value="Timeless"/>
</dbReference>
<proteinExistence type="predicted"/>